<feature type="transmembrane region" description="Helical" evidence="7">
    <location>
        <begin position="12"/>
        <end position="39"/>
    </location>
</feature>
<comment type="similarity">
    <text evidence="7">Belongs to the TRAP transporter large permease family.</text>
</comment>
<name>A0A7Z0LS28_9GAMM</name>
<comment type="caution">
    <text evidence="9">The sequence shown here is derived from an EMBL/GenBank/DDBJ whole genome shotgun (WGS) entry which is preliminary data.</text>
</comment>
<feature type="transmembrane region" description="Helical" evidence="7">
    <location>
        <begin position="342"/>
        <end position="364"/>
    </location>
</feature>
<feature type="transmembrane region" description="Helical" evidence="7">
    <location>
        <begin position="222"/>
        <end position="255"/>
    </location>
</feature>
<evidence type="ECO:0000256" key="1">
    <source>
        <dbReference type="ARBA" id="ARBA00004429"/>
    </source>
</evidence>
<keyword evidence="2" id="KW-1003">Cell membrane</keyword>
<feature type="transmembrane region" description="Helical" evidence="7">
    <location>
        <begin position="401"/>
        <end position="427"/>
    </location>
</feature>
<dbReference type="InterPro" id="IPR004681">
    <property type="entry name" value="TRAP_DctM"/>
</dbReference>
<feature type="transmembrane region" description="Helical" evidence="7">
    <location>
        <begin position="275"/>
        <end position="297"/>
    </location>
</feature>
<feature type="transmembrane region" description="Helical" evidence="7">
    <location>
        <begin position="51"/>
        <end position="71"/>
    </location>
</feature>
<gene>
    <name evidence="9" type="ORF">HZS80_07630</name>
</gene>
<organism evidence="9 10">
    <name type="scientific">Vreelandella glaciei</name>
    <dbReference type="NCBI Taxonomy" id="186761"/>
    <lineage>
        <taxon>Bacteria</taxon>
        <taxon>Pseudomonadati</taxon>
        <taxon>Pseudomonadota</taxon>
        <taxon>Gammaproteobacteria</taxon>
        <taxon>Oceanospirillales</taxon>
        <taxon>Halomonadaceae</taxon>
        <taxon>Vreelandella</taxon>
    </lineage>
</organism>
<keyword evidence="10" id="KW-1185">Reference proteome</keyword>
<keyword evidence="6 7" id="KW-0472">Membrane</keyword>
<keyword evidence="3 7" id="KW-0997">Cell inner membrane</keyword>
<evidence type="ECO:0000313" key="10">
    <source>
        <dbReference type="Proteomes" id="UP000526892"/>
    </source>
</evidence>
<evidence type="ECO:0000256" key="7">
    <source>
        <dbReference type="RuleBase" id="RU369079"/>
    </source>
</evidence>
<feature type="transmembrane region" description="Helical" evidence="7">
    <location>
        <begin position="309"/>
        <end position="336"/>
    </location>
</feature>
<keyword evidence="7" id="KW-0813">Transport</keyword>
<evidence type="ECO:0000259" key="8">
    <source>
        <dbReference type="Pfam" id="PF06808"/>
    </source>
</evidence>
<dbReference type="RefSeq" id="WP_179915673.1">
    <property type="nucleotide sequence ID" value="NZ_JACCDE010000008.1"/>
</dbReference>
<feature type="transmembrane region" description="Helical" evidence="7">
    <location>
        <begin position="376"/>
        <end position="395"/>
    </location>
</feature>
<comment type="subunit">
    <text evidence="7">The complex comprises the extracytoplasmic solute receptor protein and the two transmembrane proteins.</text>
</comment>
<evidence type="ECO:0000256" key="4">
    <source>
        <dbReference type="ARBA" id="ARBA00022692"/>
    </source>
</evidence>
<dbReference type="AlphaFoldDB" id="A0A7Z0LS28"/>
<accession>A0A7Z0LS28</accession>
<feature type="transmembrane region" description="Helical" evidence="7">
    <location>
        <begin position="172"/>
        <end position="195"/>
    </location>
</feature>
<evidence type="ECO:0000256" key="5">
    <source>
        <dbReference type="ARBA" id="ARBA00022989"/>
    </source>
</evidence>
<feature type="transmembrane region" description="Helical" evidence="7">
    <location>
        <begin position="83"/>
        <end position="105"/>
    </location>
</feature>
<dbReference type="GO" id="GO:0022857">
    <property type="term" value="F:transmembrane transporter activity"/>
    <property type="evidence" value="ECO:0007669"/>
    <property type="project" value="UniProtKB-UniRule"/>
</dbReference>
<keyword evidence="5 7" id="KW-1133">Transmembrane helix</keyword>
<dbReference type="NCBIfam" id="TIGR00786">
    <property type="entry name" value="dctM"/>
    <property type="match status" value="1"/>
</dbReference>
<dbReference type="InterPro" id="IPR010656">
    <property type="entry name" value="DctM"/>
</dbReference>
<dbReference type="Pfam" id="PF06808">
    <property type="entry name" value="DctM"/>
    <property type="match status" value="1"/>
</dbReference>
<dbReference type="PANTHER" id="PTHR33362">
    <property type="entry name" value="SIALIC ACID TRAP TRANSPORTER PERMEASE PROTEIN SIAT-RELATED"/>
    <property type="match status" value="1"/>
</dbReference>
<evidence type="ECO:0000256" key="2">
    <source>
        <dbReference type="ARBA" id="ARBA00022475"/>
    </source>
</evidence>
<feature type="domain" description="TRAP C4-dicarboxylate transport system permease DctM subunit" evidence="8">
    <location>
        <begin position="12"/>
        <end position="421"/>
    </location>
</feature>
<evidence type="ECO:0000256" key="3">
    <source>
        <dbReference type="ARBA" id="ARBA00022519"/>
    </source>
</evidence>
<reference evidence="9 10" key="1">
    <citation type="journal article" date="2003" name="Extremophiles">
        <title>Halomonas glaciei sp. nov. isolated from fast ice of Adelie Land, Antarctica.</title>
        <authorList>
            <person name="Reddy G.S."/>
            <person name="Raghavan P.U."/>
            <person name="Sarita N.B."/>
            <person name="Prakash J.S."/>
            <person name="Nagesh N."/>
            <person name="Delille D."/>
            <person name="Shivaji S."/>
        </authorList>
    </citation>
    <scope>NUCLEOTIDE SEQUENCE [LARGE SCALE GENOMIC DNA]</scope>
    <source>
        <strain evidence="9 10">DD39</strain>
    </source>
</reference>
<comment type="function">
    <text evidence="7">Part of the tripartite ATP-independent periplasmic (TRAP) transport system.</text>
</comment>
<feature type="transmembrane region" description="Helical" evidence="7">
    <location>
        <begin position="142"/>
        <end position="166"/>
    </location>
</feature>
<protein>
    <recommendedName>
        <fullName evidence="7">TRAP transporter large permease protein</fullName>
    </recommendedName>
</protein>
<dbReference type="EMBL" id="JACCDE010000008">
    <property type="protein sequence ID" value="NYS77587.1"/>
    <property type="molecule type" value="Genomic_DNA"/>
</dbReference>
<feature type="transmembrane region" description="Helical" evidence="7">
    <location>
        <begin position="111"/>
        <end position="130"/>
    </location>
</feature>
<keyword evidence="4 7" id="KW-0812">Transmembrane</keyword>
<dbReference type="Proteomes" id="UP000526892">
    <property type="component" value="Unassembled WGS sequence"/>
</dbReference>
<dbReference type="GO" id="GO:0005886">
    <property type="term" value="C:plasma membrane"/>
    <property type="evidence" value="ECO:0007669"/>
    <property type="project" value="UniProtKB-SubCell"/>
</dbReference>
<comment type="subcellular location">
    <subcellularLocation>
        <location evidence="1 7">Cell inner membrane</location>
        <topology evidence="1 7">Multi-pass membrane protein</topology>
    </subcellularLocation>
</comment>
<sequence>MDIFASSGIVALVLFFVFLLASFPISVALGLAGLVVFAYNQIAPFTTLPQIFSGAIDSFTLLAIPLFIIAGNMIAQTGIAGKLVYLAQFILGRVPGGLAITVIVAGAFLGALSGSNVAAIAALGFMIAAMQKAGYPIGFSCATVAAGCTFGVVIPPSINLILYGVIANASIPALFAAGIGPGIILASVLCTYIYIVAKKKKFPTAEFERSWPEFRRAFKDAFWGLMAPVIILGGIYGGIFTATEAAAVAVMYVFIIDRFVYRQIRFIDYPYLMLQSGLTTGVVMLILAMSSILSFILMVDGTAMQVREWLLTASGGSTVIMLLLVNFILFIAGAFLDPVSAIYLLVPLLLPSIQAVGVDTVHFGAIMTTNLSMAHITPPIGLALYLASQIAGIPFTKAAKAVLPFVACEVVALMIVTFIPSFTMFFVKLLA</sequence>
<proteinExistence type="inferred from homology"/>
<evidence type="ECO:0000313" key="9">
    <source>
        <dbReference type="EMBL" id="NYS77587.1"/>
    </source>
</evidence>
<evidence type="ECO:0000256" key="6">
    <source>
        <dbReference type="ARBA" id="ARBA00023136"/>
    </source>
</evidence>
<dbReference type="PIRSF" id="PIRSF006066">
    <property type="entry name" value="HI0050"/>
    <property type="match status" value="1"/>
</dbReference>